<proteinExistence type="predicted"/>
<reference evidence="1" key="1">
    <citation type="submission" date="2018-02" db="EMBL/GenBank/DDBJ databases">
        <title>Rhizophora mucronata_Transcriptome.</title>
        <authorList>
            <person name="Meera S.P."/>
            <person name="Sreeshan A."/>
            <person name="Augustine A."/>
        </authorList>
    </citation>
    <scope>NUCLEOTIDE SEQUENCE</scope>
    <source>
        <tissue evidence="1">Leaf</tissue>
    </source>
</reference>
<accession>A0A2P2P6F3</accession>
<evidence type="ECO:0000313" key="1">
    <source>
        <dbReference type="EMBL" id="MBX50348.1"/>
    </source>
</evidence>
<name>A0A2P2P6F3_RHIMU</name>
<organism evidence="1">
    <name type="scientific">Rhizophora mucronata</name>
    <name type="common">Asiatic mangrove</name>
    <dbReference type="NCBI Taxonomy" id="61149"/>
    <lineage>
        <taxon>Eukaryota</taxon>
        <taxon>Viridiplantae</taxon>
        <taxon>Streptophyta</taxon>
        <taxon>Embryophyta</taxon>
        <taxon>Tracheophyta</taxon>
        <taxon>Spermatophyta</taxon>
        <taxon>Magnoliopsida</taxon>
        <taxon>eudicotyledons</taxon>
        <taxon>Gunneridae</taxon>
        <taxon>Pentapetalae</taxon>
        <taxon>rosids</taxon>
        <taxon>fabids</taxon>
        <taxon>Malpighiales</taxon>
        <taxon>Rhizophoraceae</taxon>
        <taxon>Rhizophora</taxon>
    </lineage>
</organism>
<dbReference type="EMBL" id="GGEC01069864">
    <property type="protein sequence ID" value="MBX50348.1"/>
    <property type="molecule type" value="Transcribed_RNA"/>
</dbReference>
<dbReference type="AlphaFoldDB" id="A0A2P2P6F3"/>
<protein>
    <submittedName>
        <fullName evidence="1">Uncharacterized protein</fullName>
    </submittedName>
</protein>
<sequence length="40" mass="4750">MINNVTLYLMRKKHPVVLVFCNYVRRSLMPLSVLHSIFLC</sequence>